<dbReference type="SUPFAM" id="SSF54523">
    <property type="entry name" value="Pili subunits"/>
    <property type="match status" value="1"/>
</dbReference>
<comment type="similarity">
    <text evidence="1">Belongs to the N-Me-Phe pilin family.</text>
</comment>
<dbReference type="Pfam" id="PF00114">
    <property type="entry name" value="Pilin"/>
    <property type="match status" value="1"/>
</dbReference>
<protein>
    <submittedName>
        <fullName evidence="4">Pilin</fullName>
    </submittedName>
</protein>
<dbReference type="Gene3D" id="3.30.700.10">
    <property type="entry name" value="Glycoprotein, Type 4 Pilin"/>
    <property type="match status" value="1"/>
</dbReference>
<accession>A0A5P2HES8</accession>
<dbReference type="OrthoDB" id="8607132at2"/>
<feature type="transmembrane region" description="Helical" evidence="3">
    <location>
        <begin position="12"/>
        <end position="34"/>
    </location>
</feature>
<dbReference type="GO" id="GO:0007155">
    <property type="term" value="P:cell adhesion"/>
    <property type="evidence" value="ECO:0007669"/>
    <property type="project" value="InterPro"/>
</dbReference>
<dbReference type="EMBL" id="CP044067">
    <property type="protein sequence ID" value="QET06013.1"/>
    <property type="molecule type" value="Genomic_DNA"/>
</dbReference>
<keyword evidence="3" id="KW-0472">Membrane</keyword>
<evidence type="ECO:0000256" key="1">
    <source>
        <dbReference type="ARBA" id="ARBA00005233"/>
    </source>
</evidence>
<keyword evidence="2" id="KW-0488">Methylation</keyword>
<dbReference type="PANTHER" id="PTHR30093">
    <property type="entry name" value="GENERAL SECRETION PATHWAY PROTEIN G"/>
    <property type="match status" value="1"/>
</dbReference>
<proteinExistence type="inferred from homology"/>
<sequence length="155" mass="16932">MYFSRTTRSVQTGFTMIELMVVVAIIGVLAAIAVPQYQDYTSRTQMTRALGELSAYKTGVEDHLLRGETAIISKDIGYVQSNLTAVYDPNAASLWKYDTATKTGTLKVTMGQRANTSVNGATIELNRAADGTWTCVIKPATMDGWKDSYKPSNCT</sequence>
<dbReference type="NCBIfam" id="TIGR02532">
    <property type="entry name" value="IV_pilin_GFxxxE"/>
    <property type="match status" value="1"/>
</dbReference>
<dbReference type="GO" id="GO:0009289">
    <property type="term" value="C:pilus"/>
    <property type="evidence" value="ECO:0007669"/>
    <property type="project" value="InterPro"/>
</dbReference>
<dbReference type="InterPro" id="IPR012902">
    <property type="entry name" value="N_methyl_site"/>
</dbReference>
<keyword evidence="3" id="KW-1133">Transmembrane helix</keyword>
<evidence type="ECO:0000313" key="4">
    <source>
        <dbReference type="EMBL" id="QET06013.1"/>
    </source>
</evidence>
<dbReference type="InterPro" id="IPR001082">
    <property type="entry name" value="Pilin"/>
</dbReference>
<name>A0A5P2HES8_9BURK</name>
<dbReference type="Proteomes" id="UP000322822">
    <property type="component" value="Chromosome 2"/>
</dbReference>
<dbReference type="PANTHER" id="PTHR30093:SF34">
    <property type="entry name" value="PREPILIN PEPTIDASE-DEPENDENT PROTEIN D"/>
    <property type="match status" value="1"/>
</dbReference>
<evidence type="ECO:0000256" key="3">
    <source>
        <dbReference type="SAM" id="Phobius"/>
    </source>
</evidence>
<dbReference type="InterPro" id="IPR045584">
    <property type="entry name" value="Pilin-like"/>
</dbReference>
<evidence type="ECO:0000313" key="5">
    <source>
        <dbReference type="Proteomes" id="UP000322822"/>
    </source>
</evidence>
<organism evidence="4 5">
    <name type="scientific">Cupriavidus pauculus</name>
    <dbReference type="NCBI Taxonomy" id="82633"/>
    <lineage>
        <taxon>Bacteria</taxon>
        <taxon>Pseudomonadati</taxon>
        <taxon>Pseudomonadota</taxon>
        <taxon>Betaproteobacteria</taxon>
        <taxon>Burkholderiales</taxon>
        <taxon>Burkholderiaceae</taxon>
        <taxon>Cupriavidus</taxon>
    </lineage>
</organism>
<keyword evidence="3" id="KW-0812">Transmembrane</keyword>
<dbReference type="AlphaFoldDB" id="A0A5P2HES8"/>
<dbReference type="Pfam" id="PF07963">
    <property type="entry name" value="N_methyl"/>
    <property type="match status" value="1"/>
</dbReference>
<evidence type="ECO:0000256" key="2">
    <source>
        <dbReference type="ARBA" id="ARBA00022481"/>
    </source>
</evidence>
<gene>
    <name evidence="4" type="ORF">FOB72_29230</name>
</gene>
<reference evidence="4 5" key="1">
    <citation type="submission" date="2019-09" db="EMBL/GenBank/DDBJ databases">
        <title>FDA dAtabase for Regulatory Grade micrObial Sequences (FDA-ARGOS): Supporting development and validation of Infectious Disease Dx tests.</title>
        <authorList>
            <person name="Sciortino C."/>
            <person name="Tallon L."/>
            <person name="Sadzewicz L."/>
            <person name="Vavikolanu K."/>
            <person name="Mehta A."/>
            <person name="Aluvathingal J."/>
            <person name="Nadendla S."/>
            <person name="Nandy P."/>
            <person name="Geyer C."/>
            <person name="Yan Y."/>
            <person name="Sichtig H."/>
        </authorList>
    </citation>
    <scope>NUCLEOTIDE SEQUENCE [LARGE SCALE GENOMIC DNA]</scope>
    <source>
        <strain evidence="4 5">FDAARGOS_664</strain>
    </source>
</reference>